<dbReference type="PANTHER" id="PTHR33154:SF33">
    <property type="entry name" value="TRANSCRIPTIONAL REPRESSOR SDPR"/>
    <property type="match status" value="1"/>
</dbReference>
<dbReference type="GO" id="GO:0003677">
    <property type="term" value="F:DNA binding"/>
    <property type="evidence" value="ECO:0007669"/>
    <property type="project" value="UniProtKB-KW"/>
</dbReference>
<dbReference type="InterPro" id="IPR036388">
    <property type="entry name" value="WH-like_DNA-bd_sf"/>
</dbReference>
<dbReference type="Gene3D" id="1.10.10.10">
    <property type="entry name" value="Winged helix-like DNA-binding domain superfamily/Winged helix DNA-binding domain"/>
    <property type="match status" value="1"/>
</dbReference>
<protein>
    <submittedName>
        <fullName evidence="5">Helix-turn-helix transcriptional regulator</fullName>
    </submittedName>
</protein>
<dbReference type="RefSeq" id="WP_216713225.1">
    <property type="nucleotide sequence ID" value="NZ_JACVEL010000001.1"/>
</dbReference>
<dbReference type="Proteomes" id="UP000652681">
    <property type="component" value="Unassembled WGS sequence"/>
</dbReference>
<keyword evidence="2" id="KW-0238">DNA-binding</keyword>
<evidence type="ECO:0000259" key="4">
    <source>
        <dbReference type="PROSITE" id="PS50987"/>
    </source>
</evidence>
<reference evidence="5" key="1">
    <citation type="submission" date="2020-09" db="EMBL/GenBank/DDBJ databases">
        <title>Taishania pollutisoli gen. nov., sp. nov., Isolated from Tetrabromobisphenol A-Contaminated Soil.</title>
        <authorList>
            <person name="Chen Q."/>
        </authorList>
    </citation>
    <scope>NUCLEOTIDE SEQUENCE</scope>
    <source>
        <strain evidence="5">CZZ-1</strain>
    </source>
</reference>
<dbReference type="AlphaFoldDB" id="A0A8J6TS97"/>
<comment type="caution">
    <text evidence="5">The sequence shown here is derived from an EMBL/GenBank/DDBJ whole genome shotgun (WGS) entry which is preliminary data.</text>
</comment>
<organism evidence="5 6">
    <name type="scientific">Taishania pollutisoli</name>
    <dbReference type="NCBI Taxonomy" id="2766479"/>
    <lineage>
        <taxon>Bacteria</taxon>
        <taxon>Pseudomonadati</taxon>
        <taxon>Bacteroidota</taxon>
        <taxon>Flavobacteriia</taxon>
        <taxon>Flavobacteriales</taxon>
        <taxon>Crocinitomicaceae</taxon>
        <taxon>Taishania</taxon>
    </lineage>
</organism>
<dbReference type="InterPro" id="IPR011991">
    <property type="entry name" value="ArsR-like_HTH"/>
</dbReference>
<keyword evidence="6" id="KW-1185">Reference proteome</keyword>
<sequence length="138" mass="15702">MGATKYEIYPSEVVEFTEILKAIAHPARMQAVLIVAESTDEDITTKELKAAIKLSQATLSQHLKVLTHSGVFKTKVVQKNNKCHLSYRIEQEALVMITQIIGKILKNTDIKSDNNYAVLQKFHSRFQACTNWQSYFKT</sequence>
<dbReference type="GO" id="GO:0003700">
    <property type="term" value="F:DNA-binding transcription factor activity"/>
    <property type="evidence" value="ECO:0007669"/>
    <property type="project" value="InterPro"/>
</dbReference>
<feature type="domain" description="HTH arsR-type" evidence="4">
    <location>
        <begin position="8"/>
        <end position="112"/>
    </location>
</feature>
<dbReference type="PROSITE" id="PS50987">
    <property type="entry name" value="HTH_ARSR_2"/>
    <property type="match status" value="1"/>
</dbReference>
<evidence type="ECO:0000256" key="3">
    <source>
        <dbReference type="ARBA" id="ARBA00023163"/>
    </source>
</evidence>
<proteinExistence type="predicted"/>
<evidence type="ECO:0000313" key="5">
    <source>
        <dbReference type="EMBL" id="MBC9810974.1"/>
    </source>
</evidence>
<dbReference type="InterPro" id="IPR036390">
    <property type="entry name" value="WH_DNA-bd_sf"/>
</dbReference>
<dbReference type="InterPro" id="IPR051081">
    <property type="entry name" value="HTH_MetalResp_TranReg"/>
</dbReference>
<evidence type="ECO:0000256" key="2">
    <source>
        <dbReference type="ARBA" id="ARBA00023125"/>
    </source>
</evidence>
<dbReference type="CDD" id="cd00090">
    <property type="entry name" value="HTH_ARSR"/>
    <property type="match status" value="1"/>
</dbReference>
<accession>A0A8J6TS97</accession>
<dbReference type="PANTHER" id="PTHR33154">
    <property type="entry name" value="TRANSCRIPTIONAL REGULATOR, ARSR FAMILY"/>
    <property type="match status" value="1"/>
</dbReference>
<keyword evidence="1" id="KW-0805">Transcription regulation</keyword>
<dbReference type="SUPFAM" id="SSF46785">
    <property type="entry name" value="Winged helix' DNA-binding domain"/>
    <property type="match status" value="1"/>
</dbReference>
<gene>
    <name evidence="5" type="ORF">H9Y05_00655</name>
</gene>
<dbReference type="PRINTS" id="PR00778">
    <property type="entry name" value="HTHARSR"/>
</dbReference>
<evidence type="ECO:0000313" key="6">
    <source>
        <dbReference type="Proteomes" id="UP000652681"/>
    </source>
</evidence>
<evidence type="ECO:0000256" key="1">
    <source>
        <dbReference type="ARBA" id="ARBA00023015"/>
    </source>
</evidence>
<name>A0A8J6TS97_9FLAO</name>
<dbReference type="SMART" id="SM00418">
    <property type="entry name" value="HTH_ARSR"/>
    <property type="match status" value="1"/>
</dbReference>
<keyword evidence="3" id="KW-0804">Transcription</keyword>
<dbReference type="InterPro" id="IPR001845">
    <property type="entry name" value="HTH_ArsR_DNA-bd_dom"/>
</dbReference>
<dbReference type="EMBL" id="JACVEL010000001">
    <property type="protein sequence ID" value="MBC9810974.1"/>
    <property type="molecule type" value="Genomic_DNA"/>
</dbReference>
<dbReference type="Pfam" id="PF01022">
    <property type="entry name" value="HTH_5"/>
    <property type="match status" value="1"/>
</dbReference>